<reference evidence="1 2" key="1">
    <citation type="journal article" date="2007" name="Science">
        <title>The Chlamydomonas genome reveals the evolution of key animal and plant functions.</title>
        <authorList>
            <person name="Merchant S.S."/>
            <person name="Prochnik S.E."/>
            <person name="Vallon O."/>
            <person name="Harris E.H."/>
            <person name="Karpowicz S.J."/>
            <person name="Witman G.B."/>
            <person name="Terry A."/>
            <person name="Salamov A."/>
            <person name="Fritz-Laylin L.K."/>
            <person name="Marechal-Drouard L."/>
            <person name="Marshall W.F."/>
            <person name="Qu L.H."/>
            <person name="Nelson D.R."/>
            <person name="Sanderfoot A.A."/>
            <person name="Spalding M.H."/>
            <person name="Kapitonov V.V."/>
            <person name="Ren Q."/>
            <person name="Ferris P."/>
            <person name="Lindquist E."/>
            <person name="Shapiro H."/>
            <person name="Lucas S.M."/>
            <person name="Grimwood J."/>
            <person name="Schmutz J."/>
            <person name="Cardol P."/>
            <person name="Cerutti H."/>
            <person name="Chanfreau G."/>
            <person name="Chen C.L."/>
            <person name="Cognat V."/>
            <person name="Croft M.T."/>
            <person name="Dent R."/>
            <person name="Dutcher S."/>
            <person name="Fernandez E."/>
            <person name="Fukuzawa H."/>
            <person name="Gonzalez-Ballester D."/>
            <person name="Gonzalez-Halphen D."/>
            <person name="Hallmann A."/>
            <person name="Hanikenne M."/>
            <person name="Hippler M."/>
            <person name="Inwood W."/>
            <person name="Jabbari K."/>
            <person name="Kalanon M."/>
            <person name="Kuras R."/>
            <person name="Lefebvre P.A."/>
            <person name="Lemaire S.D."/>
            <person name="Lobanov A.V."/>
            <person name="Lohr M."/>
            <person name="Manuell A."/>
            <person name="Meier I."/>
            <person name="Mets L."/>
            <person name="Mittag M."/>
            <person name="Mittelmeier T."/>
            <person name="Moroney J.V."/>
            <person name="Moseley J."/>
            <person name="Napoli C."/>
            <person name="Nedelcu A.M."/>
            <person name="Niyogi K."/>
            <person name="Novoselov S.V."/>
            <person name="Paulsen I.T."/>
            <person name="Pazour G."/>
            <person name="Purton S."/>
            <person name="Ral J.P."/>
            <person name="Riano-Pachon D.M."/>
            <person name="Riekhof W."/>
            <person name="Rymarquis L."/>
            <person name="Schroda M."/>
            <person name="Stern D."/>
            <person name="Umen J."/>
            <person name="Willows R."/>
            <person name="Wilson N."/>
            <person name="Zimmer S.L."/>
            <person name="Allmer J."/>
            <person name="Balk J."/>
            <person name="Bisova K."/>
            <person name="Chen C.J."/>
            <person name="Elias M."/>
            <person name="Gendler K."/>
            <person name="Hauser C."/>
            <person name="Lamb M.R."/>
            <person name="Ledford H."/>
            <person name="Long J.C."/>
            <person name="Minagawa J."/>
            <person name="Page M.D."/>
            <person name="Pan J."/>
            <person name="Pootakham W."/>
            <person name="Roje S."/>
            <person name="Rose A."/>
            <person name="Stahlberg E."/>
            <person name="Terauchi A.M."/>
            <person name="Yang P."/>
            <person name="Ball S."/>
            <person name="Bowler C."/>
            <person name="Dieckmann C.L."/>
            <person name="Gladyshev V.N."/>
            <person name="Green P."/>
            <person name="Jorgensen R."/>
            <person name="Mayfield S."/>
            <person name="Mueller-Roeber B."/>
            <person name="Rajamani S."/>
            <person name="Sayre R.T."/>
            <person name="Brokstein P."/>
            <person name="Dubchak I."/>
            <person name="Goodstein D."/>
            <person name="Hornick L."/>
            <person name="Huang Y.W."/>
            <person name="Jhaveri J."/>
            <person name="Luo Y."/>
            <person name="Martinez D."/>
            <person name="Ngau W.C."/>
            <person name="Otillar B."/>
            <person name="Poliakov A."/>
            <person name="Porter A."/>
            <person name="Szajkowski L."/>
            <person name="Werner G."/>
            <person name="Zhou K."/>
            <person name="Grigoriev I.V."/>
            <person name="Rokhsar D.S."/>
            <person name="Grossman A.R."/>
        </authorList>
    </citation>
    <scope>NUCLEOTIDE SEQUENCE [LARGE SCALE GENOMIC DNA]</scope>
    <source>
        <strain evidence="2">CC-503</strain>
    </source>
</reference>
<evidence type="ECO:0000313" key="2">
    <source>
        <dbReference type="Proteomes" id="UP000006906"/>
    </source>
</evidence>
<protein>
    <submittedName>
        <fullName evidence="1">Uncharacterized protein</fullName>
    </submittedName>
</protein>
<dbReference type="EMBL" id="CM008976">
    <property type="protein sequence ID" value="PNW72821.1"/>
    <property type="molecule type" value="Genomic_DNA"/>
</dbReference>
<dbReference type="Gramene" id="PNW72821">
    <property type="protein sequence ID" value="PNW72821"/>
    <property type="gene ID" value="CHLRE_15g643394v5"/>
</dbReference>
<keyword evidence="2" id="KW-1185">Reference proteome</keyword>
<dbReference type="KEGG" id="cre:CHLRE_15g643394v5"/>
<evidence type="ECO:0000313" key="1">
    <source>
        <dbReference type="EMBL" id="PNW72821.1"/>
    </source>
</evidence>
<dbReference type="InParanoid" id="A0A2K3CX16"/>
<gene>
    <name evidence="1" type="ORF">CHLRE_15g643394v5</name>
</gene>
<dbReference type="AlphaFoldDB" id="A0A2K3CX16"/>
<accession>A0A2K3CX16</accession>
<dbReference type="GeneID" id="66056479"/>
<proteinExistence type="predicted"/>
<organism evidence="1 2">
    <name type="scientific">Chlamydomonas reinhardtii</name>
    <name type="common">Chlamydomonas smithii</name>
    <dbReference type="NCBI Taxonomy" id="3055"/>
    <lineage>
        <taxon>Eukaryota</taxon>
        <taxon>Viridiplantae</taxon>
        <taxon>Chlorophyta</taxon>
        <taxon>core chlorophytes</taxon>
        <taxon>Chlorophyceae</taxon>
        <taxon>CS clade</taxon>
        <taxon>Chlamydomonadales</taxon>
        <taxon>Chlamydomonadaceae</taxon>
        <taxon>Chlamydomonas</taxon>
    </lineage>
</organism>
<dbReference type="RefSeq" id="XP_042916580.1">
    <property type="nucleotide sequence ID" value="XM_043070710.1"/>
</dbReference>
<dbReference type="Proteomes" id="UP000006906">
    <property type="component" value="Chromosome 15"/>
</dbReference>
<sequence>MVQAFRDHTDGGIVFGDAGPNKLGVRTVAGKVACVAPFGGGSSALVNRGAECTCVTCT</sequence>
<name>A0A2K3CX16_CHLRE</name>